<keyword evidence="3" id="KW-1185">Reference proteome</keyword>
<reference evidence="2 3" key="1">
    <citation type="submission" date="2018-06" db="EMBL/GenBank/DDBJ databases">
        <title>Comparative genomics reveals the genomic features of Rhizophagus irregularis, R. cerebriforme, R. diaphanum and Gigaspora rosea, and their symbiotic lifestyle signature.</title>
        <authorList>
            <person name="Morin E."/>
            <person name="San Clemente H."/>
            <person name="Chen E.C.H."/>
            <person name="De La Providencia I."/>
            <person name="Hainaut M."/>
            <person name="Kuo A."/>
            <person name="Kohler A."/>
            <person name="Murat C."/>
            <person name="Tang N."/>
            <person name="Roy S."/>
            <person name="Loubradou J."/>
            <person name="Henrissat B."/>
            <person name="Grigoriev I.V."/>
            <person name="Corradi N."/>
            <person name="Roux C."/>
            <person name="Martin F.M."/>
        </authorList>
    </citation>
    <scope>NUCLEOTIDE SEQUENCE [LARGE SCALE GENOMIC DNA]</scope>
    <source>
        <strain evidence="2 3">DAOM 194757</strain>
    </source>
</reference>
<protein>
    <submittedName>
        <fullName evidence="2">Uncharacterized protein</fullName>
    </submittedName>
</protein>
<evidence type="ECO:0000256" key="1">
    <source>
        <dbReference type="SAM" id="SignalP"/>
    </source>
</evidence>
<keyword evidence="1" id="KW-0732">Signal</keyword>
<accession>A0A397VER4</accession>
<comment type="caution">
    <text evidence="2">The sequence shown here is derived from an EMBL/GenBank/DDBJ whole genome shotgun (WGS) entry which is preliminary data.</text>
</comment>
<feature type="signal peptide" evidence="1">
    <location>
        <begin position="1"/>
        <end position="22"/>
    </location>
</feature>
<feature type="chain" id="PRO_5017217920" evidence="1">
    <location>
        <begin position="23"/>
        <end position="81"/>
    </location>
</feature>
<dbReference type="AlphaFoldDB" id="A0A397VER4"/>
<proteinExistence type="predicted"/>
<sequence>MLLKFYLAILLLLISTVSFAIAKPIAEPIANPVAKPIAEPVAEPVLEREDKSHGMLYLNPRKYTSLFIKFITFCCVYWCPN</sequence>
<dbReference type="OrthoDB" id="10502766at2759"/>
<dbReference type="EMBL" id="QKWP01000580">
    <property type="protein sequence ID" value="RIB17816.1"/>
    <property type="molecule type" value="Genomic_DNA"/>
</dbReference>
<evidence type="ECO:0000313" key="3">
    <source>
        <dbReference type="Proteomes" id="UP000266673"/>
    </source>
</evidence>
<evidence type="ECO:0000313" key="2">
    <source>
        <dbReference type="EMBL" id="RIB17816.1"/>
    </source>
</evidence>
<gene>
    <name evidence="2" type="ORF">C2G38_2087340</name>
</gene>
<organism evidence="2 3">
    <name type="scientific">Gigaspora rosea</name>
    <dbReference type="NCBI Taxonomy" id="44941"/>
    <lineage>
        <taxon>Eukaryota</taxon>
        <taxon>Fungi</taxon>
        <taxon>Fungi incertae sedis</taxon>
        <taxon>Mucoromycota</taxon>
        <taxon>Glomeromycotina</taxon>
        <taxon>Glomeromycetes</taxon>
        <taxon>Diversisporales</taxon>
        <taxon>Gigasporaceae</taxon>
        <taxon>Gigaspora</taxon>
    </lineage>
</organism>
<name>A0A397VER4_9GLOM</name>
<dbReference type="Proteomes" id="UP000266673">
    <property type="component" value="Unassembled WGS sequence"/>
</dbReference>